<name>A0ABY3WZY3_9GAMM</name>
<feature type="domain" description="Arc-like DNA binding" evidence="1">
    <location>
        <begin position="5"/>
        <end position="44"/>
    </location>
</feature>
<keyword evidence="2" id="KW-0238">DNA-binding</keyword>
<proteinExistence type="predicted"/>
<accession>A0ABY3WZY3</accession>
<keyword evidence="3" id="KW-1185">Reference proteome</keyword>
<dbReference type="GO" id="GO:0003677">
    <property type="term" value="F:DNA binding"/>
    <property type="evidence" value="ECO:0007669"/>
    <property type="project" value="UniProtKB-KW"/>
</dbReference>
<protein>
    <submittedName>
        <fullName evidence="2">Arc family DNA-binding protein</fullName>
    </submittedName>
</protein>
<sequence>MENKVQMNIRVPVNVRDWARNKAEKNHRSLASFITVVLEQLMQEEYILQIEREVENK</sequence>
<dbReference type="RefSeq" id="WP_242148006.1">
    <property type="nucleotide sequence ID" value="NZ_CP093379.1"/>
</dbReference>
<dbReference type="EMBL" id="CP093379">
    <property type="protein sequence ID" value="UNM95600.1"/>
    <property type="molecule type" value="Genomic_DNA"/>
</dbReference>
<dbReference type="InterPro" id="IPR005569">
    <property type="entry name" value="Arc_DNA-bd_dom"/>
</dbReference>
<dbReference type="SUPFAM" id="SSF47598">
    <property type="entry name" value="Ribbon-helix-helix"/>
    <property type="match status" value="1"/>
</dbReference>
<dbReference type="InterPro" id="IPR010985">
    <property type="entry name" value="Ribbon_hlx_hlx"/>
</dbReference>
<reference evidence="2 3" key="1">
    <citation type="submission" date="2022-03" db="EMBL/GenBank/DDBJ databases">
        <title>Ignatzschineria rhizosphaerae HR5S32.</title>
        <authorList>
            <person name="Sun J.Q."/>
            <person name="Feng J.Y."/>
        </authorList>
    </citation>
    <scope>NUCLEOTIDE SEQUENCE [LARGE SCALE GENOMIC DNA]</scope>
    <source>
        <strain evidence="2 3">HR5S32</strain>
    </source>
</reference>
<dbReference type="Gene3D" id="1.10.1220.10">
    <property type="entry name" value="Met repressor-like"/>
    <property type="match status" value="1"/>
</dbReference>
<dbReference type="Pfam" id="PF03869">
    <property type="entry name" value="Arc"/>
    <property type="match status" value="1"/>
</dbReference>
<dbReference type="Proteomes" id="UP000829542">
    <property type="component" value="Chromosome"/>
</dbReference>
<evidence type="ECO:0000259" key="1">
    <source>
        <dbReference type="Pfam" id="PF03869"/>
    </source>
</evidence>
<organism evidence="2 3">
    <name type="scientific">Ignatzschineria rhizosphaerae</name>
    <dbReference type="NCBI Taxonomy" id="2923279"/>
    <lineage>
        <taxon>Bacteria</taxon>
        <taxon>Pseudomonadati</taxon>
        <taxon>Pseudomonadota</taxon>
        <taxon>Gammaproteobacteria</taxon>
        <taxon>Cardiobacteriales</taxon>
        <taxon>Ignatzschineriaceae</taxon>
        <taxon>Ignatzschineria</taxon>
    </lineage>
</organism>
<evidence type="ECO:0000313" key="2">
    <source>
        <dbReference type="EMBL" id="UNM95600.1"/>
    </source>
</evidence>
<dbReference type="InterPro" id="IPR013321">
    <property type="entry name" value="Arc_rbn_hlx_hlx"/>
</dbReference>
<evidence type="ECO:0000313" key="3">
    <source>
        <dbReference type="Proteomes" id="UP000829542"/>
    </source>
</evidence>
<gene>
    <name evidence="2" type="ORF">MMG00_10270</name>
</gene>